<dbReference type="SUPFAM" id="SSF49313">
    <property type="entry name" value="Cadherin-like"/>
    <property type="match status" value="1"/>
</dbReference>
<reference evidence="3 4" key="1">
    <citation type="submission" date="2016-10" db="EMBL/GenBank/DDBJ databases">
        <authorList>
            <person name="de Groot N.N."/>
        </authorList>
    </citation>
    <scope>NUCLEOTIDE SEQUENCE [LARGE SCALE GENOMIC DNA]</scope>
    <source>
        <strain evidence="3 4">DSM 21039</strain>
    </source>
</reference>
<dbReference type="PROSITE" id="PS50268">
    <property type="entry name" value="CADHERIN_2"/>
    <property type="match status" value="1"/>
</dbReference>
<keyword evidence="1" id="KW-0732">Signal</keyword>
<sequence length="2682" mass="273688">MKALYLLLAGLLFGFAATAQYTSTTINSGVSQCALAKDIAGNIYAVRTDPNDATKYTVVKYVNGAGAPVRLNASLQLVTSGIEYPWGLAVNSLGDVYVTNPEGADGWEIIKLTAPTYTATVIQSGKFYSSLAIDQNNDIITTEYIDPDGTFNNGDDKYRVVKYLYTNETGAGTVLYAGVPYENDFSYPWSIVVDGFGNIYFLDFVTNDPAPGTANDGGQLIKLTYPAYSASVINSGKGISTLALDASNNLYTVEAVDPTTSHVVKYSYPVTAGASGTAITPVTLVSAAGFYPWGMVIKGSSIFVNDATDDPSTPGDPADGAFKRLDPPTIMVNSVNRVTATPTKLASVQFTVTFSGSATGVTTSAFTLTTTGLTGASITSVSGSGTTYTVTVNTGTGDGTLRLDVNGTGISPTVSPAPFITGQVYTIDKTAPTTTITATPPVLTNSSSGTFTFTSNEAGTFEASLDGGPYTAATSPRTYTGLADGSHTFSVRAIDAAGNVAVTPASYTWTVDQTAPNTTITSAPPAFTNSSNATFTFISSEAGSTFQASLDGGPFTPVTSPSTYTGLADGSHTFSVRAIDPAGNTDATPDSYPWTIDQTAPTVTSVGVPANDYYHAGQNLDFTVNFSENVTVTGTPYINLTVGSTGLQAAYVSGSGTNALVFRYTVQSGDADADGVTLGTLALNGGTIQDAATNDANVTLNGVPSLANVRVNTTIPSVVLSTTASSPRNSGFTITLTFSEAVTGLSVADLNVLNTTVSNLQTADNITYTMDLQPSVNGVINMQLPANAVQNIGHNPNTASNTLSITYDAIAPVVTSVSVPANGYYKASDALTFTVNFSENITVAGIPQLSMIIGATPRQAAYVSGNGTNALTFTYTVQSGELDADGIAVTSLSANGGSLQDAATNNANLTLNSVGSTTGVLVDAVAPTVTSVAVPANDYYHNGQNLDFTVNFSENVTVTGTPYINLTVGSTGRQAAYVSGSGTNALVFRYTVQLSDADNDGIQLGTLALNGGPIQDVAGNNAVLTLNGVPSLANVRVNNIIPTVSITSAAPDPLNTGFTATITFSEAVTGLVAGDLTSINATASNLQTSDNITYTVDLAPAADGTVSLQVPGNAAENIGHNGNTASNTLTRTYDATAPTVTSVSVPANGYYKAGDALTFTVNFSENITVAGIPQLSMIIGAMPRQAAYVSGNGTNALTFTYTVQSGELDADGIAVTSLSANGGSLMDAATNNANLTLNSVGSTTGVLVDAVAPAVTSVGVPANGYYQTGQNLDFTVNFSENVTVTGTPTVPITIGSATVDASYISGSGTSALVFRYTVQAGEQDLDGISVGSTIALNGGTIRDAATNNAVLTLNSIGSTANVFVYSVVPGVTISTTAPALVNAGFTLTVTFTEAVTGFTASDITATNATVSNLATSDNITYTLDVTPAADGAVSLQVPASSAVNIAGNGNTASNTLSLTYDATAPVVTTVAVPPNGYYKTGGILNFTINFSENVTVTGTPQLSMVIGSTIRYANYISGSGTGALVFRYTVQNGEEDMNGITLGTLQLNGGTIKDAATNDAVLTLNGVPSTTNVRVHTAVPSVTLTTAAPALVNAPFTITATFSESMAGVALADFTVTNGTVSSLSGTANTVFTLTVTPTADGPVSITFPANKALNVAGTNNTASNTLSFTYDGTAPVITAVSVPPNGYYNATGVLSFTATFSENVTVTGTPQLGVIIGATTQQADYVSGSGTNQLTFSYTVQTGDNDMDGIALGNLTLNGGTIQDAATNNAVLTLNGVPSTAGIFVNTTAPTVVVSTTAVSPGNQPFTATFTFSEKVTGFTSSDIVVTNGAAGATSTSDNITYTALITPAADGTVTVQVPANVAVNIGNNGNVASNTITYTYDGTAPAITSVAVPPNGTYNASDVLNFIVNYDENVNVIGAGGIPSLNLTIGSSAVQAAYISGSGTNALTFSYTVQAGEQDLDGITIAPTMIGTMKDDAGNTASNTLNGVGNTSGVLVYTATPTVQLSGTVQANAPFTLTITFSEAVTGFTLSDITATNATLTNLNTTDNITYTALVTPVADGLVTLQVPANAAVNIVSNGNTASNTISYTYDATAPVITSVDVPANAYYTTGQNLDFTVHMSEAVNVAGGTPSIPVTIGATTVQANYVSGTGTNALLFRYTVLNGQMDMDGISLGAALALNGSTLRDPAGNNAVLTLNSVGSTTGVRVNTAHPTVVVATTVATRVNTAFNVTLTFSEAVTGLTTTGITATNATVSNLNTTDNITYTATITPVADGAVNVSVPANAAVNTGNNGNTASNTVTITYDVTAPVIANASFNVYDNSTAGTVVGTLTAAETAGTLQSWTLVTDGSGGAFALNAATGAITVKDAALLKTKAGQTFTLTVTVSDGLNTSAATPVTVKVLIAFINKAPTLDAIADAKVCTGTDTHTIQLTGASATEAGQTYTITAVSDQPFFDALSVNASNILSYKLKASVTTGTATITVTIKDNGGTDNGGVDTLRRSFTITVNELPSISISSDKGSTISKGDVIHLNATRVNGYTYSWSPADGILSGQNNFILEARPLSNITYVVTATTAAGCSSTANIAITVVEDFKVDAINILTPNGDGRNDKWVIRNLDSYPDNEVSIFDRTGRMIYHRVNYSNDWDATLNGSPLAEGTYYYVLKINGGAKTAKGYITIIRDQH</sequence>
<feature type="signal peptide" evidence="1">
    <location>
        <begin position="1"/>
        <end position="19"/>
    </location>
</feature>
<protein>
    <submittedName>
        <fullName evidence="3">Gliding motility-associated C-terminal domain-containing protein</fullName>
    </submittedName>
</protein>
<dbReference type="GO" id="GO:0016020">
    <property type="term" value="C:membrane"/>
    <property type="evidence" value="ECO:0007669"/>
    <property type="project" value="InterPro"/>
</dbReference>
<dbReference type="Gene3D" id="2.60.40.60">
    <property type="entry name" value="Cadherins"/>
    <property type="match status" value="1"/>
</dbReference>
<gene>
    <name evidence="3" type="ORF">SAMN04488505_102670</name>
</gene>
<evidence type="ECO:0000313" key="3">
    <source>
        <dbReference type="EMBL" id="SEL60939.1"/>
    </source>
</evidence>
<dbReference type="STRING" id="573321.SAMN04488505_102670"/>
<dbReference type="CDD" id="cd11304">
    <property type="entry name" value="Cadherin_repeat"/>
    <property type="match status" value="1"/>
</dbReference>
<evidence type="ECO:0000259" key="2">
    <source>
        <dbReference type="PROSITE" id="PS50268"/>
    </source>
</evidence>
<dbReference type="InterPro" id="IPR002126">
    <property type="entry name" value="Cadherin-like_dom"/>
</dbReference>
<dbReference type="GO" id="GO:0007156">
    <property type="term" value="P:homophilic cell adhesion via plasma membrane adhesion molecules"/>
    <property type="evidence" value="ECO:0007669"/>
    <property type="project" value="InterPro"/>
</dbReference>
<dbReference type="Gene3D" id="2.60.40.10">
    <property type="entry name" value="Immunoglobulins"/>
    <property type="match status" value="2"/>
</dbReference>
<proteinExistence type="predicted"/>
<dbReference type="PANTHER" id="PTHR34677">
    <property type="match status" value="1"/>
</dbReference>
<evidence type="ECO:0000313" key="4">
    <source>
        <dbReference type="Proteomes" id="UP000198984"/>
    </source>
</evidence>
<dbReference type="Pfam" id="PF13585">
    <property type="entry name" value="CHU_C"/>
    <property type="match status" value="1"/>
</dbReference>
<dbReference type="Proteomes" id="UP000198984">
    <property type="component" value="Unassembled WGS sequence"/>
</dbReference>
<dbReference type="InterPro" id="IPR013783">
    <property type="entry name" value="Ig-like_fold"/>
</dbReference>
<keyword evidence="4" id="KW-1185">Reference proteome</keyword>
<feature type="domain" description="Cadherin" evidence="2">
    <location>
        <begin position="2311"/>
        <end position="2413"/>
    </location>
</feature>
<feature type="chain" id="PRO_5011628470" evidence="1">
    <location>
        <begin position="20"/>
        <end position="2682"/>
    </location>
</feature>
<dbReference type="InterPro" id="IPR015919">
    <property type="entry name" value="Cadherin-like_sf"/>
</dbReference>
<evidence type="ECO:0000256" key="1">
    <source>
        <dbReference type="SAM" id="SignalP"/>
    </source>
</evidence>
<dbReference type="InterPro" id="IPR026341">
    <property type="entry name" value="T9SS_type_B"/>
</dbReference>
<dbReference type="Pfam" id="PF19078">
    <property type="entry name" value="Big_12"/>
    <property type="match status" value="7"/>
</dbReference>
<organism evidence="3 4">
    <name type="scientific">Chitinophaga rupis</name>
    <dbReference type="NCBI Taxonomy" id="573321"/>
    <lineage>
        <taxon>Bacteria</taxon>
        <taxon>Pseudomonadati</taxon>
        <taxon>Bacteroidota</taxon>
        <taxon>Chitinophagia</taxon>
        <taxon>Chitinophagales</taxon>
        <taxon>Chitinophagaceae</taxon>
        <taxon>Chitinophaga</taxon>
    </lineage>
</organism>
<dbReference type="GO" id="GO:0005509">
    <property type="term" value="F:calcium ion binding"/>
    <property type="evidence" value="ECO:0007669"/>
    <property type="project" value="InterPro"/>
</dbReference>
<accession>A0A1H7RLL6</accession>
<dbReference type="InterPro" id="IPR044048">
    <property type="entry name" value="Big_12"/>
</dbReference>
<dbReference type="PANTHER" id="PTHR34677:SF3">
    <property type="entry name" value="BACTERIAL IG-LIKE DOMAIN-CONTAINING PROTEIN"/>
    <property type="match status" value="1"/>
</dbReference>
<dbReference type="EMBL" id="FOBB01000002">
    <property type="protein sequence ID" value="SEL60939.1"/>
    <property type="molecule type" value="Genomic_DNA"/>
</dbReference>
<dbReference type="SUPFAM" id="SSF101898">
    <property type="entry name" value="NHL repeat"/>
    <property type="match status" value="1"/>
</dbReference>
<dbReference type="NCBIfam" id="TIGR04131">
    <property type="entry name" value="Bac_Flav_CTERM"/>
    <property type="match status" value="1"/>
</dbReference>
<name>A0A1H7RLL6_9BACT</name>